<dbReference type="PANTHER" id="PTHR43318:SF1">
    <property type="entry name" value="POLYSACCHARIDE BIOSYNTHESIS PROTEIN EPSC-RELATED"/>
    <property type="match status" value="1"/>
</dbReference>
<dbReference type="SUPFAM" id="SSF51735">
    <property type="entry name" value="NAD(P)-binding Rossmann-fold domains"/>
    <property type="match status" value="1"/>
</dbReference>
<dbReference type="InterPro" id="IPR051203">
    <property type="entry name" value="Polysaccharide_Synthase-Rel"/>
</dbReference>
<comment type="similarity">
    <text evidence="1">Belongs to the polysaccharide synthase family.</text>
</comment>
<accession>A0A1H8SNJ0</accession>
<keyword evidence="2" id="KW-1133">Transmembrane helix</keyword>
<evidence type="ECO:0000313" key="5">
    <source>
        <dbReference type="Proteomes" id="UP000199657"/>
    </source>
</evidence>
<gene>
    <name evidence="4" type="ORF">SAMN04488052_10397</name>
</gene>
<evidence type="ECO:0000256" key="1">
    <source>
        <dbReference type="ARBA" id="ARBA00007430"/>
    </source>
</evidence>
<dbReference type="OrthoDB" id="9803111at2"/>
<sequence>MISRLFHALLKLPRGGKRGVMMAADVCLLALVMWAAFALRMGEILPRQLVDHWWLLVVVPVLTLPIFACVRLYRAVVRYMGPQAVIAVTYGVSLSTLLFIAIIVVGGFTAVPRTAVVIYWLLGLLVIGGSRLLVRAAFHAVLKRRAEREPVAIYGAGAAGVQLVASLKTTRNHEPVVFIDDDPALHGTVVNGVPVHGPDALEGLVRSEGIQHVLLAIPSAPRTRRRQVVQSLEALPVHVRTIPGMTDIVSGAARLQDIREVDIEDLLGRDSVAPDAQLVERCIRGRVVMVTGAGGSIGSELCRQIMLAGPRTLLLFEQSEFALYRVAQELKALAAARGIECRVESLLGSVVHQRRLERIMAGFGVETVYHAAAYKHVPIVEENVLEGVQNNIFGTCHAALAAERAGVRWFVLVSTDKAVRPTNVMGATKRFAELVLQGLAARAEHTCYAMVRFGNVLGSSGSVVPLFRRQIQDGGPVTVTHQEVTRYFMTIPEAASLVIQAGAMAEGGEVFVLDMGEPVRIADLAEQMIRLSGYTVADDDNPDGDIRIEFTGLRPGEKLYEELLLGENVSGTAHPMIMRASEASISWAELEARLERFDAACRAHDSDAAREVLRECVDGYEATSHSSDLLTVHAPHVVGSNVPLLGDAKASRRH</sequence>
<evidence type="ECO:0000256" key="2">
    <source>
        <dbReference type="SAM" id="Phobius"/>
    </source>
</evidence>
<keyword evidence="5" id="KW-1185">Reference proteome</keyword>
<proteinExistence type="inferred from homology"/>
<keyword evidence="2" id="KW-0812">Transmembrane</keyword>
<keyword evidence="2" id="KW-0472">Membrane</keyword>
<feature type="domain" description="Polysaccharide biosynthesis protein CapD-like" evidence="3">
    <location>
        <begin position="288"/>
        <end position="581"/>
    </location>
</feature>
<feature type="transmembrane region" description="Helical" evidence="2">
    <location>
        <begin position="117"/>
        <end position="138"/>
    </location>
</feature>
<dbReference type="EMBL" id="FOEG01000003">
    <property type="protein sequence ID" value="SEO80272.1"/>
    <property type="molecule type" value="Genomic_DNA"/>
</dbReference>
<dbReference type="STRING" id="406100.SAMN04488052_10397"/>
<evidence type="ECO:0000313" key="4">
    <source>
        <dbReference type="EMBL" id="SEO80272.1"/>
    </source>
</evidence>
<feature type="transmembrane region" description="Helical" evidence="2">
    <location>
        <begin position="20"/>
        <end position="41"/>
    </location>
</feature>
<reference evidence="4 5" key="1">
    <citation type="submission" date="2016-10" db="EMBL/GenBank/DDBJ databases">
        <authorList>
            <person name="de Groot N.N."/>
        </authorList>
    </citation>
    <scope>NUCLEOTIDE SEQUENCE [LARGE SCALE GENOMIC DNA]</scope>
    <source>
        <strain evidence="4 5">CGMCC 1.6291</strain>
    </source>
</reference>
<dbReference type="Pfam" id="PF13727">
    <property type="entry name" value="CoA_binding_3"/>
    <property type="match status" value="1"/>
</dbReference>
<dbReference type="PANTHER" id="PTHR43318">
    <property type="entry name" value="UDP-N-ACETYLGLUCOSAMINE 4,6-DEHYDRATASE"/>
    <property type="match status" value="1"/>
</dbReference>
<dbReference type="InterPro" id="IPR036291">
    <property type="entry name" value="NAD(P)-bd_dom_sf"/>
</dbReference>
<dbReference type="AlphaFoldDB" id="A0A1H8SNJ0"/>
<evidence type="ECO:0000259" key="3">
    <source>
        <dbReference type="Pfam" id="PF02719"/>
    </source>
</evidence>
<feature type="transmembrane region" description="Helical" evidence="2">
    <location>
        <begin position="85"/>
        <end position="111"/>
    </location>
</feature>
<name>A0A1H8SNJ0_9GAMM</name>
<dbReference type="Proteomes" id="UP000199657">
    <property type="component" value="Unassembled WGS sequence"/>
</dbReference>
<organism evidence="4 5">
    <name type="scientific">Aquisalimonas asiatica</name>
    <dbReference type="NCBI Taxonomy" id="406100"/>
    <lineage>
        <taxon>Bacteria</taxon>
        <taxon>Pseudomonadati</taxon>
        <taxon>Pseudomonadota</taxon>
        <taxon>Gammaproteobacteria</taxon>
        <taxon>Chromatiales</taxon>
        <taxon>Ectothiorhodospiraceae</taxon>
        <taxon>Aquisalimonas</taxon>
    </lineage>
</organism>
<dbReference type="CDD" id="cd05237">
    <property type="entry name" value="UDP_invert_4-6DH_SDR_e"/>
    <property type="match status" value="1"/>
</dbReference>
<protein>
    <submittedName>
        <fullName evidence="4">NDP-sugar epimerase, includes UDP-GlcNAc-inverting 4,6-dehydratase FlaA1 and capsular polysaccharide biosynthesis protein EpsC</fullName>
    </submittedName>
</protein>
<dbReference type="Gene3D" id="3.40.50.720">
    <property type="entry name" value="NAD(P)-binding Rossmann-like Domain"/>
    <property type="match status" value="2"/>
</dbReference>
<dbReference type="SUPFAM" id="SSF53335">
    <property type="entry name" value="S-adenosyl-L-methionine-dependent methyltransferases"/>
    <property type="match status" value="1"/>
</dbReference>
<dbReference type="InterPro" id="IPR003869">
    <property type="entry name" value="Polysac_CapD-like"/>
</dbReference>
<dbReference type="Pfam" id="PF02719">
    <property type="entry name" value="Polysacc_synt_2"/>
    <property type="match status" value="1"/>
</dbReference>
<dbReference type="InterPro" id="IPR029063">
    <property type="entry name" value="SAM-dependent_MTases_sf"/>
</dbReference>
<feature type="transmembrane region" description="Helical" evidence="2">
    <location>
        <begin position="53"/>
        <end position="73"/>
    </location>
</feature>